<proteinExistence type="inferred from homology"/>
<dbReference type="InterPro" id="IPR027417">
    <property type="entry name" value="P-loop_NTPase"/>
</dbReference>
<keyword evidence="7 9" id="KW-0460">Magnesium</keyword>
<evidence type="ECO:0000256" key="4">
    <source>
        <dbReference type="ARBA" id="ARBA00022741"/>
    </source>
</evidence>
<comment type="pathway">
    <text evidence="9">Cofactor biosynthesis; biotin biosynthesis; biotin from 7,8-diaminononanoate: step 1/2.</text>
</comment>
<dbReference type="Pfam" id="PF13500">
    <property type="entry name" value="AAA_26"/>
    <property type="match status" value="1"/>
</dbReference>
<dbReference type="CDD" id="cd03109">
    <property type="entry name" value="DTBS"/>
    <property type="match status" value="1"/>
</dbReference>
<dbReference type="NCBIfam" id="TIGR00347">
    <property type="entry name" value="bioD"/>
    <property type="match status" value="1"/>
</dbReference>
<evidence type="ECO:0000256" key="9">
    <source>
        <dbReference type="HAMAP-Rule" id="MF_00336"/>
    </source>
</evidence>
<feature type="binding site" evidence="9">
    <location>
        <position position="116"/>
    </location>
    <ligand>
        <name>Mg(2+)</name>
        <dbReference type="ChEBI" id="CHEBI:18420"/>
    </ligand>
</feature>
<evidence type="ECO:0000256" key="6">
    <source>
        <dbReference type="ARBA" id="ARBA00022840"/>
    </source>
</evidence>
<comment type="function">
    <text evidence="9">Catalyzes a mechanistically unusual reaction, the ATP-dependent insertion of CO2 between the N7 and N8 nitrogen atoms of 7,8-diaminopelargonic acid (DAPA, also called 7,8-diammoniononanoate) to form a ureido ring.</text>
</comment>
<keyword evidence="2 9" id="KW-0436">Ligase</keyword>
<dbReference type="EC" id="6.3.3.3" evidence="9"/>
<keyword evidence="3 9" id="KW-0479">Metal-binding</keyword>
<feature type="binding site" evidence="9">
    <location>
        <position position="55"/>
    </location>
    <ligand>
        <name>ATP</name>
        <dbReference type="ChEBI" id="CHEBI:30616"/>
    </ligand>
</feature>
<feature type="binding site" evidence="9">
    <location>
        <position position="42"/>
    </location>
    <ligand>
        <name>substrate</name>
    </ligand>
</feature>
<comment type="caution">
    <text evidence="10">The sequence shown here is derived from an EMBL/GenBank/DDBJ whole genome shotgun (WGS) entry which is preliminary data.</text>
</comment>
<gene>
    <name evidence="9" type="primary">bioD</name>
    <name evidence="10" type="ORF">J2Z43_000524</name>
</gene>
<feature type="binding site" evidence="9">
    <location>
        <begin position="13"/>
        <end position="18"/>
    </location>
    <ligand>
        <name>ATP</name>
        <dbReference type="ChEBI" id="CHEBI:30616"/>
    </ligand>
</feature>
<feature type="active site" evidence="9">
    <location>
        <position position="38"/>
    </location>
</feature>
<feature type="binding site" evidence="9">
    <location>
        <begin position="179"/>
        <end position="180"/>
    </location>
    <ligand>
        <name>ATP</name>
        <dbReference type="ChEBI" id="CHEBI:30616"/>
    </ligand>
</feature>
<sequence length="227" mass="25266">MSKGIFVTATGTDIGKTYISSLLVKALIKNKINAGYYKPVLSGAIVENGTLIPGDVDFVSRESGLKNKYEDLVTYVFKTPVSPHMASKLENIKIEKEIIIDHYNRLKNKFDYTVVEGCGGIFCPLRIDTEQILLTDIIKMMGLDIVIVASSDLGTINSTVLTVEYARSCNIGIAGIILNNYEKENYLHDDNKEKIELLTGVKVISCVKKDDKDIEMTIENCLELFSR</sequence>
<dbReference type="EMBL" id="JAGGJX010000001">
    <property type="protein sequence ID" value="MBP1854134.1"/>
    <property type="molecule type" value="Genomic_DNA"/>
</dbReference>
<keyword evidence="11" id="KW-1185">Reference proteome</keyword>
<evidence type="ECO:0000256" key="3">
    <source>
        <dbReference type="ARBA" id="ARBA00022723"/>
    </source>
</evidence>
<dbReference type="PANTHER" id="PTHR43210">
    <property type="entry name" value="DETHIOBIOTIN SYNTHETASE"/>
    <property type="match status" value="1"/>
</dbReference>
<evidence type="ECO:0000313" key="10">
    <source>
        <dbReference type="EMBL" id="MBP1854134.1"/>
    </source>
</evidence>
<keyword evidence="6 9" id="KW-0067">ATP-binding</keyword>
<evidence type="ECO:0000256" key="5">
    <source>
        <dbReference type="ARBA" id="ARBA00022756"/>
    </source>
</evidence>
<feature type="binding site" evidence="9">
    <location>
        <position position="55"/>
    </location>
    <ligand>
        <name>Mg(2+)</name>
        <dbReference type="ChEBI" id="CHEBI:18420"/>
    </ligand>
</feature>
<evidence type="ECO:0000256" key="8">
    <source>
        <dbReference type="ARBA" id="ARBA00047386"/>
    </source>
</evidence>
<dbReference type="HAMAP" id="MF_00336">
    <property type="entry name" value="BioD"/>
    <property type="match status" value="1"/>
</dbReference>
<evidence type="ECO:0000313" key="11">
    <source>
        <dbReference type="Proteomes" id="UP000767291"/>
    </source>
</evidence>
<feature type="binding site" evidence="9">
    <location>
        <begin position="116"/>
        <end position="119"/>
    </location>
    <ligand>
        <name>ATP</name>
        <dbReference type="ChEBI" id="CHEBI:30616"/>
    </ligand>
</feature>
<reference evidence="10 11" key="1">
    <citation type="submission" date="2021-03" db="EMBL/GenBank/DDBJ databases">
        <title>Genomic Encyclopedia of Type Strains, Phase IV (KMG-IV): sequencing the most valuable type-strain genomes for metagenomic binning, comparative biology and taxonomic classification.</title>
        <authorList>
            <person name="Goeker M."/>
        </authorList>
    </citation>
    <scope>NUCLEOTIDE SEQUENCE [LARGE SCALE GENOMIC DNA]</scope>
    <source>
        <strain evidence="10 11">DSM 1289</strain>
    </source>
</reference>
<keyword evidence="4 9" id="KW-0547">Nucleotide-binding</keyword>
<dbReference type="InterPro" id="IPR004472">
    <property type="entry name" value="DTB_synth_BioD"/>
</dbReference>
<name>A0ABS4E881_9FIRM</name>
<keyword evidence="5 9" id="KW-0093">Biotin biosynthesis</keyword>
<dbReference type="PANTHER" id="PTHR43210:SF2">
    <property type="entry name" value="ATP-DEPENDENT DETHIOBIOTIN SYNTHETASE BIOD 2"/>
    <property type="match status" value="1"/>
</dbReference>
<evidence type="ECO:0000256" key="7">
    <source>
        <dbReference type="ARBA" id="ARBA00022842"/>
    </source>
</evidence>
<keyword evidence="1 9" id="KW-0963">Cytoplasm</keyword>
<accession>A0ABS4E881</accession>
<comment type="catalytic activity">
    <reaction evidence="9">
        <text>(7R,8S)-7,8-diammoniononanoate + CO2 + ATP = (4R,5S)-dethiobiotin + ADP + phosphate + 3 H(+)</text>
        <dbReference type="Rhea" id="RHEA:15805"/>
        <dbReference type="ChEBI" id="CHEBI:15378"/>
        <dbReference type="ChEBI" id="CHEBI:16526"/>
        <dbReference type="ChEBI" id="CHEBI:30616"/>
        <dbReference type="ChEBI" id="CHEBI:43474"/>
        <dbReference type="ChEBI" id="CHEBI:149469"/>
        <dbReference type="ChEBI" id="CHEBI:149473"/>
        <dbReference type="ChEBI" id="CHEBI:456216"/>
        <dbReference type="EC" id="6.3.3.3"/>
    </reaction>
</comment>
<evidence type="ECO:0000256" key="1">
    <source>
        <dbReference type="ARBA" id="ARBA00022490"/>
    </source>
</evidence>
<comment type="subunit">
    <text evidence="9">Homodimer.</text>
</comment>
<evidence type="ECO:0000256" key="2">
    <source>
        <dbReference type="ARBA" id="ARBA00022598"/>
    </source>
</evidence>
<organism evidence="10 11">
    <name type="scientific">Metaclostridioides mangenotii</name>
    <dbReference type="NCBI Taxonomy" id="1540"/>
    <lineage>
        <taxon>Bacteria</taxon>
        <taxon>Bacillati</taxon>
        <taxon>Bacillota</taxon>
        <taxon>Clostridia</taxon>
        <taxon>Peptostreptococcales</taxon>
        <taxon>Peptostreptococcaceae</taxon>
        <taxon>Metaclostridioides</taxon>
    </lineage>
</organism>
<comment type="subcellular location">
    <subcellularLocation>
        <location evidence="9">Cytoplasm</location>
    </subcellularLocation>
</comment>
<comment type="caution">
    <text evidence="9">Lacks conserved residue(s) required for the propagation of feature annotation.</text>
</comment>
<dbReference type="PIRSF" id="PIRSF006755">
    <property type="entry name" value="DTB_synth"/>
    <property type="match status" value="1"/>
</dbReference>
<comment type="cofactor">
    <cofactor evidence="9">
        <name>Mg(2+)</name>
        <dbReference type="ChEBI" id="CHEBI:18420"/>
    </cofactor>
</comment>
<dbReference type="RefSeq" id="WP_209455702.1">
    <property type="nucleotide sequence ID" value="NZ_BAAACS010000017.1"/>
</dbReference>
<dbReference type="Proteomes" id="UP000767291">
    <property type="component" value="Unassembled WGS sequence"/>
</dbReference>
<protein>
    <recommendedName>
        <fullName evidence="9">ATP-dependent dethiobiotin synthetase BioD</fullName>
        <ecNumber evidence="9">6.3.3.3</ecNumber>
    </recommendedName>
    <alternativeName>
        <fullName evidence="9">DTB synthetase</fullName>
        <shortName evidence="9">DTBS</shortName>
    </alternativeName>
    <alternativeName>
        <fullName evidence="9">Dethiobiotin synthase</fullName>
    </alternativeName>
</protein>
<feature type="binding site" evidence="9">
    <location>
        <position position="17"/>
    </location>
    <ligand>
        <name>Mg(2+)</name>
        <dbReference type="ChEBI" id="CHEBI:18420"/>
    </ligand>
</feature>
<dbReference type="SUPFAM" id="SSF52540">
    <property type="entry name" value="P-loop containing nucleoside triphosphate hydrolases"/>
    <property type="match status" value="1"/>
</dbReference>
<comment type="catalytic activity">
    <reaction evidence="8">
        <text>(7R,8S)-8-amino-7-(carboxyamino)nonanoate + ATP = (4R,5S)-dethiobiotin + ADP + phosphate + H(+)</text>
        <dbReference type="Rhea" id="RHEA:63684"/>
        <dbReference type="ChEBI" id="CHEBI:15378"/>
        <dbReference type="ChEBI" id="CHEBI:30616"/>
        <dbReference type="ChEBI" id="CHEBI:43474"/>
        <dbReference type="ChEBI" id="CHEBI:149470"/>
        <dbReference type="ChEBI" id="CHEBI:149473"/>
        <dbReference type="ChEBI" id="CHEBI:456216"/>
    </reaction>
</comment>
<comment type="similarity">
    <text evidence="9">Belongs to the dethiobiotin synthetase family.</text>
</comment>
<dbReference type="Gene3D" id="3.40.50.300">
    <property type="entry name" value="P-loop containing nucleotide triphosphate hydrolases"/>
    <property type="match status" value="1"/>
</dbReference>
<dbReference type="GO" id="GO:0004141">
    <property type="term" value="F:dethiobiotin synthase activity"/>
    <property type="evidence" value="ECO:0007669"/>
    <property type="project" value="UniProtKB-EC"/>
</dbReference>